<evidence type="ECO:0000313" key="4">
    <source>
        <dbReference type="EMBL" id="CAE7797921.1"/>
    </source>
</evidence>
<dbReference type="AlphaFoldDB" id="A0A812YV58"/>
<dbReference type="OrthoDB" id="10631931at2759"/>
<reference evidence="4" key="1">
    <citation type="submission" date="2021-02" db="EMBL/GenBank/DDBJ databases">
        <authorList>
            <person name="Dougan E. K."/>
            <person name="Rhodes N."/>
            <person name="Thang M."/>
            <person name="Chan C."/>
        </authorList>
    </citation>
    <scope>NUCLEOTIDE SEQUENCE</scope>
</reference>
<feature type="domain" description="C2H2-type" evidence="3">
    <location>
        <begin position="174"/>
        <end position="196"/>
    </location>
</feature>
<dbReference type="EMBL" id="CAJNJA010043931">
    <property type="protein sequence ID" value="CAE7797921.1"/>
    <property type="molecule type" value="Genomic_DNA"/>
</dbReference>
<protein>
    <recommendedName>
        <fullName evidence="3">C2H2-type domain-containing protein</fullName>
    </recommendedName>
</protein>
<feature type="non-terminal residue" evidence="4">
    <location>
        <position position="1"/>
    </location>
</feature>
<feature type="signal peptide" evidence="2">
    <location>
        <begin position="1"/>
        <end position="22"/>
    </location>
</feature>
<dbReference type="PROSITE" id="PS00028">
    <property type="entry name" value="ZINC_FINGER_C2H2_1"/>
    <property type="match status" value="1"/>
</dbReference>
<name>A0A812YV58_9DINO</name>
<organism evidence="4 5">
    <name type="scientific">Symbiodinium necroappetens</name>
    <dbReference type="NCBI Taxonomy" id="1628268"/>
    <lineage>
        <taxon>Eukaryota</taxon>
        <taxon>Sar</taxon>
        <taxon>Alveolata</taxon>
        <taxon>Dinophyceae</taxon>
        <taxon>Suessiales</taxon>
        <taxon>Symbiodiniaceae</taxon>
        <taxon>Symbiodinium</taxon>
    </lineage>
</organism>
<feature type="chain" id="PRO_5032555716" description="C2H2-type domain-containing protein" evidence="2">
    <location>
        <begin position="23"/>
        <end position="349"/>
    </location>
</feature>
<dbReference type="PROSITE" id="PS50157">
    <property type="entry name" value="ZINC_FINGER_C2H2_2"/>
    <property type="match status" value="1"/>
</dbReference>
<sequence length="349" mass="38367">MVLRVTLFQVHVMSALLSGVGAWPELGKEAWHVFEQGVTAMYRQLLRIRPGCDQHWSREAIFVACNAPSPTDSIEAERLRFLGQLLRGGPDAAWALLQHDPSAVAGFRGALQWLSAAVSATCDLPSVEVDCQAWLGLASSKAKRWKGLIKHPMQWAIMYTRAFYAAAVRLARGRRCQACGAEFACLRRLRQHLNLHPRCLQSLERSDASLLPVLETAGGHVESRAVAGRGCAHLPEAQVDVSWALLAELRAHGPGEDSAILDIVRTFVEPFPTLRATLQMWASELGPSAQLDAVSDLLLCFTPFWLCDQVASQGRNLADEPFLPDLVPLCWQPRPAGLAGLLVDFPELQ</sequence>
<keyword evidence="1" id="KW-0862">Zinc</keyword>
<keyword evidence="5" id="KW-1185">Reference proteome</keyword>
<keyword evidence="2" id="KW-0732">Signal</keyword>
<proteinExistence type="predicted"/>
<dbReference type="GO" id="GO:0008270">
    <property type="term" value="F:zinc ion binding"/>
    <property type="evidence" value="ECO:0007669"/>
    <property type="project" value="UniProtKB-KW"/>
</dbReference>
<evidence type="ECO:0000256" key="1">
    <source>
        <dbReference type="PROSITE-ProRule" id="PRU00042"/>
    </source>
</evidence>
<evidence type="ECO:0000259" key="3">
    <source>
        <dbReference type="PROSITE" id="PS50157"/>
    </source>
</evidence>
<dbReference type="Proteomes" id="UP000601435">
    <property type="component" value="Unassembled WGS sequence"/>
</dbReference>
<comment type="caution">
    <text evidence="4">The sequence shown here is derived from an EMBL/GenBank/DDBJ whole genome shotgun (WGS) entry which is preliminary data.</text>
</comment>
<evidence type="ECO:0000313" key="5">
    <source>
        <dbReference type="Proteomes" id="UP000601435"/>
    </source>
</evidence>
<accession>A0A812YV58</accession>
<keyword evidence="1" id="KW-0863">Zinc-finger</keyword>
<dbReference type="InterPro" id="IPR013087">
    <property type="entry name" value="Znf_C2H2_type"/>
</dbReference>
<evidence type="ECO:0000256" key="2">
    <source>
        <dbReference type="SAM" id="SignalP"/>
    </source>
</evidence>
<gene>
    <name evidence="4" type="ORF">SNEC2469_LOCUS23508</name>
</gene>
<keyword evidence="1" id="KW-0479">Metal-binding</keyword>